<protein>
    <recommendedName>
        <fullName evidence="5">Mate-domain-containing protein</fullName>
    </recommendedName>
</protein>
<evidence type="ECO:0000313" key="4">
    <source>
        <dbReference type="Proteomes" id="UP000076871"/>
    </source>
</evidence>
<keyword evidence="2" id="KW-0472">Membrane</keyword>
<dbReference type="GO" id="GO:0042910">
    <property type="term" value="F:xenobiotic transmembrane transporter activity"/>
    <property type="evidence" value="ECO:0007669"/>
    <property type="project" value="InterPro"/>
</dbReference>
<feature type="transmembrane region" description="Helical" evidence="2">
    <location>
        <begin position="78"/>
        <end position="95"/>
    </location>
</feature>
<keyword evidence="2" id="KW-0812">Transmembrane</keyword>
<dbReference type="EMBL" id="KV427686">
    <property type="protein sequence ID" value="KZT00435.1"/>
    <property type="molecule type" value="Genomic_DNA"/>
</dbReference>
<dbReference type="OrthoDB" id="2126698at2759"/>
<dbReference type="GO" id="GO:0015297">
    <property type="term" value="F:antiporter activity"/>
    <property type="evidence" value="ECO:0007669"/>
    <property type="project" value="InterPro"/>
</dbReference>
<dbReference type="GeneID" id="63819955"/>
<sequence>MLAMAGWCVALGGTTALDTLGSQAFTGSDRSFVSVHFQRCLVLLWLLFIPVMFLWAYMEPVLLVLGQEARLSHDVQTFLRILIAGAPGYIGFESLRKYLQCQGIMRASTYVLIAVSPINLLLNIYLAHYTPLGLLGSPVAISMTFWLCFGLS</sequence>
<dbReference type="InParanoid" id="A0A165B7P3"/>
<name>A0A165B7P3_9APHY</name>
<comment type="similarity">
    <text evidence="1">Belongs to the multi antimicrobial extrusion (MATE) (TC 2.A.66.1) family.</text>
</comment>
<accession>A0A165B7P3</accession>
<feature type="transmembrane region" description="Helical" evidence="2">
    <location>
        <begin position="40"/>
        <end position="58"/>
    </location>
</feature>
<evidence type="ECO:0000313" key="3">
    <source>
        <dbReference type="EMBL" id="KZT00435.1"/>
    </source>
</evidence>
<feature type="transmembrane region" description="Helical" evidence="2">
    <location>
        <begin position="132"/>
        <end position="151"/>
    </location>
</feature>
<keyword evidence="4" id="KW-1185">Reference proteome</keyword>
<dbReference type="STRING" id="1314785.A0A165B7P3"/>
<evidence type="ECO:0000256" key="1">
    <source>
        <dbReference type="ARBA" id="ARBA00010199"/>
    </source>
</evidence>
<organism evidence="3 4">
    <name type="scientific">Laetiporus sulphureus 93-53</name>
    <dbReference type="NCBI Taxonomy" id="1314785"/>
    <lineage>
        <taxon>Eukaryota</taxon>
        <taxon>Fungi</taxon>
        <taxon>Dikarya</taxon>
        <taxon>Basidiomycota</taxon>
        <taxon>Agaricomycotina</taxon>
        <taxon>Agaricomycetes</taxon>
        <taxon>Polyporales</taxon>
        <taxon>Laetiporus</taxon>
    </lineage>
</organism>
<gene>
    <name evidence="3" type="ORF">LAESUDRAFT_555337</name>
</gene>
<feature type="transmembrane region" description="Helical" evidence="2">
    <location>
        <begin position="107"/>
        <end position="126"/>
    </location>
</feature>
<dbReference type="Proteomes" id="UP000076871">
    <property type="component" value="Unassembled WGS sequence"/>
</dbReference>
<evidence type="ECO:0000256" key="2">
    <source>
        <dbReference type="SAM" id="Phobius"/>
    </source>
</evidence>
<dbReference type="RefSeq" id="XP_040758175.1">
    <property type="nucleotide sequence ID" value="XM_040902924.1"/>
</dbReference>
<dbReference type="PANTHER" id="PTHR11206">
    <property type="entry name" value="MULTIDRUG RESISTANCE PROTEIN"/>
    <property type="match status" value="1"/>
</dbReference>
<dbReference type="AlphaFoldDB" id="A0A165B7P3"/>
<dbReference type="InterPro" id="IPR002528">
    <property type="entry name" value="MATE_fam"/>
</dbReference>
<proteinExistence type="inferred from homology"/>
<evidence type="ECO:0008006" key="5">
    <source>
        <dbReference type="Google" id="ProtNLM"/>
    </source>
</evidence>
<reference evidence="3 4" key="1">
    <citation type="journal article" date="2016" name="Mol. Biol. Evol.">
        <title>Comparative Genomics of Early-Diverging Mushroom-Forming Fungi Provides Insights into the Origins of Lignocellulose Decay Capabilities.</title>
        <authorList>
            <person name="Nagy L.G."/>
            <person name="Riley R."/>
            <person name="Tritt A."/>
            <person name="Adam C."/>
            <person name="Daum C."/>
            <person name="Floudas D."/>
            <person name="Sun H."/>
            <person name="Yadav J.S."/>
            <person name="Pangilinan J."/>
            <person name="Larsson K.H."/>
            <person name="Matsuura K."/>
            <person name="Barry K."/>
            <person name="Labutti K."/>
            <person name="Kuo R."/>
            <person name="Ohm R.A."/>
            <person name="Bhattacharya S.S."/>
            <person name="Shirouzu T."/>
            <person name="Yoshinaga Y."/>
            <person name="Martin F.M."/>
            <person name="Grigoriev I.V."/>
            <person name="Hibbett D.S."/>
        </authorList>
    </citation>
    <scope>NUCLEOTIDE SEQUENCE [LARGE SCALE GENOMIC DNA]</scope>
    <source>
        <strain evidence="3 4">93-53</strain>
    </source>
</reference>
<keyword evidence="2" id="KW-1133">Transmembrane helix</keyword>
<dbReference type="GO" id="GO:0016020">
    <property type="term" value="C:membrane"/>
    <property type="evidence" value="ECO:0007669"/>
    <property type="project" value="InterPro"/>
</dbReference>
<dbReference type="Pfam" id="PF01554">
    <property type="entry name" value="MatE"/>
    <property type="match status" value="1"/>
</dbReference>